<gene>
    <name evidence="3" type="ORF">LF65_05875</name>
</gene>
<protein>
    <recommendedName>
        <fullName evidence="2">HAMP domain-containing protein</fullName>
    </recommendedName>
</protein>
<dbReference type="PANTHER" id="PTHR32089:SF112">
    <property type="entry name" value="LYSOZYME-LIKE PROTEIN-RELATED"/>
    <property type="match status" value="1"/>
</dbReference>
<evidence type="ECO:0000313" key="4">
    <source>
        <dbReference type="Proteomes" id="UP000031866"/>
    </source>
</evidence>
<dbReference type="RefSeq" id="WP_052482708.1">
    <property type="nucleotide sequence ID" value="NZ_CP010086.2"/>
</dbReference>
<reference evidence="4" key="1">
    <citation type="submission" date="2014-12" db="EMBL/GenBank/DDBJ databases">
        <title>Genome sequence of Clostridium beijerinckii strain 59B.</title>
        <authorList>
            <person name="Little G.T."/>
            <person name="Minton N.P."/>
        </authorList>
    </citation>
    <scope>NUCLEOTIDE SEQUENCE [LARGE SCALE GENOMIC DNA]</scope>
    <source>
        <strain evidence="4">59B</strain>
    </source>
</reference>
<dbReference type="GO" id="GO:0007165">
    <property type="term" value="P:signal transduction"/>
    <property type="evidence" value="ECO:0007669"/>
    <property type="project" value="InterPro"/>
</dbReference>
<keyword evidence="1" id="KW-0472">Membrane</keyword>
<feature type="domain" description="HAMP" evidence="2">
    <location>
        <begin position="107"/>
        <end position="162"/>
    </location>
</feature>
<dbReference type="PROSITE" id="PS50885">
    <property type="entry name" value="HAMP"/>
    <property type="match status" value="1"/>
</dbReference>
<dbReference type="GO" id="GO:0016020">
    <property type="term" value="C:membrane"/>
    <property type="evidence" value="ECO:0007669"/>
    <property type="project" value="InterPro"/>
</dbReference>
<dbReference type="STRING" id="1520.LF65_05875"/>
<evidence type="ECO:0000256" key="1">
    <source>
        <dbReference type="SAM" id="Phobius"/>
    </source>
</evidence>
<dbReference type="CDD" id="cd06225">
    <property type="entry name" value="HAMP"/>
    <property type="match status" value="1"/>
</dbReference>
<keyword evidence="1" id="KW-0812">Transmembrane</keyword>
<evidence type="ECO:0000259" key="2">
    <source>
        <dbReference type="PROSITE" id="PS50885"/>
    </source>
</evidence>
<keyword evidence="1" id="KW-1133">Transmembrane helix</keyword>
<organism evidence="3 4">
    <name type="scientific">Clostridium beijerinckii</name>
    <name type="common">Clostridium MP</name>
    <dbReference type="NCBI Taxonomy" id="1520"/>
    <lineage>
        <taxon>Bacteria</taxon>
        <taxon>Bacillati</taxon>
        <taxon>Bacillota</taxon>
        <taxon>Clostridia</taxon>
        <taxon>Eubacteriales</taxon>
        <taxon>Clostridiaceae</taxon>
        <taxon>Clostridium</taxon>
    </lineage>
</organism>
<accession>A0A140DM82</accession>
<sequence length="273" mass="29960">MIVAHPNKEYPIKANLANASEIGYKNIDKVYNDVISGRSGVTEATRTDGVIEIIMYEPIPNTPNWSLCISVPKSELLSKTNYLVKHMSIIILIILIILMMITYIASRIISRPLVSISEHLNIVANADFTKEIPRKFINMNDEIGTIARAVDSMQNSIKGVVKAEIEKTNSTTEEISAGMEEAAASTEEMNAASCEIKESINIMAESVNKGLNVANSISEIAQTLKGDAISSEKKAYDVLTKMDANLKSAIEESKSIHKINILTHSILEIAHQT</sequence>
<dbReference type="PANTHER" id="PTHR32089">
    <property type="entry name" value="METHYL-ACCEPTING CHEMOTAXIS PROTEIN MCPB"/>
    <property type="match status" value="1"/>
</dbReference>
<dbReference type="EMBL" id="CP010086">
    <property type="protein sequence ID" value="AMK50345.1"/>
    <property type="molecule type" value="Genomic_DNA"/>
</dbReference>
<feature type="transmembrane region" description="Helical" evidence="1">
    <location>
        <begin position="86"/>
        <end position="105"/>
    </location>
</feature>
<dbReference type="Proteomes" id="UP000031866">
    <property type="component" value="Chromosome"/>
</dbReference>
<evidence type="ECO:0000313" key="3">
    <source>
        <dbReference type="EMBL" id="AMK50345.1"/>
    </source>
</evidence>
<dbReference type="KEGG" id="cbei:LF65_05875"/>
<dbReference type="OrthoDB" id="1062at2"/>
<dbReference type="AlphaFoldDB" id="A0A140DM82"/>
<name>A0A140DM82_CLOBE</name>
<dbReference type="InterPro" id="IPR003660">
    <property type="entry name" value="HAMP_dom"/>
</dbReference>
<dbReference type="Pfam" id="PF00672">
    <property type="entry name" value="HAMP"/>
    <property type="match status" value="1"/>
</dbReference>
<dbReference type="SMART" id="SM00304">
    <property type="entry name" value="HAMP"/>
    <property type="match status" value="1"/>
</dbReference>
<dbReference type="Gene3D" id="1.10.287.950">
    <property type="entry name" value="Methyl-accepting chemotaxis protein"/>
    <property type="match status" value="1"/>
</dbReference>
<proteinExistence type="predicted"/>
<dbReference type="SUPFAM" id="SSF58104">
    <property type="entry name" value="Methyl-accepting chemotaxis protein (MCP) signaling domain"/>
    <property type="match status" value="1"/>
</dbReference>
<dbReference type="Gene3D" id="3.30.450.20">
    <property type="entry name" value="PAS domain"/>
    <property type="match status" value="1"/>
</dbReference>